<keyword evidence="6" id="KW-0472">Membrane</keyword>
<evidence type="ECO:0000256" key="1">
    <source>
        <dbReference type="ARBA" id="ARBA00004141"/>
    </source>
</evidence>
<dbReference type="AlphaFoldDB" id="A0A1Y2F9R0"/>
<comment type="subcellular location">
    <subcellularLocation>
        <location evidence="1">Membrane</location>
        <topology evidence="1">Multi-pass membrane protein</topology>
    </subcellularLocation>
</comment>
<evidence type="ECO:0000256" key="8">
    <source>
        <dbReference type="ARBA" id="ARBA00023303"/>
    </source>
</evidence>
<evidence type="ECO:0000256" key="5">
    <source>
        <dbReference type="ARBA" id="ARBA00023065"/>
    </source>
</evidence>
<proteinExistence type="predicted"/>
<gene>
    <name evidence="11" type="ORF">LY90DRAFT_397617</name>
</gene>
<name>A0A1Y2F9R0_9FUNG</name>
<dbReference type="Proteomes" id="UP000193920">
    <property type="component" value="Unassembled WGS sequence"/>
</dbReference>
<dbReference type="Gene3D" id="2.60.120.10">
    <property type="entry name" value="Jelly Rolls"/>
    <property type="match status" value="2"/>
</dbReference>
<dbReference type="GO" id="GO:0005221">
    <property type="term" value="F:intracellularly cyclic nucleotide-activated monoatomic cation channel activity"/>
    <property type="evidence" value="ECO:0007669"/>
    <property type="project" value="InterPro"/>
</dbReference>
<keyword evidence="9" id="KW-0175">Coiled coil</keyword>
<evidence type="ECO:0000256" key="3">
    <source>
        <dbReference type="ARBA" id="ARBA00022692"/>
    </source>
</evidence>
<keyword evidence="4" id="KW-1133">Transmembrane helix</keyword>
<dbReference type="SUPFAM" id="SSF51206">
    <property type="entry name" value="cAMP-binding domain-like"/>
    <property type="match status" value="2"/>
</dbReference>
<dbReference type="GO" id="GO:0016020">
    <property type="term" value="C:membrane"/>
    <property type="evidence" value="ECO:0007669"/>
    <property type="project" value="UniProtKB-SubCell"/>
</dbReference>
<dbReference type="PANTHER" id="PTHR45638">
    <property type="entry name" value="CYCLIC NUCLEOTIDE-GATED CATION CHANNEL SUBUNIT A"/>
    <property type="match status" value="1"/>
</dbReference>
<sequence>MDVFQLTKNNLNEILKKYPEVSEKIKAEAQIRYKYNEAREKAKLDNQQEAETEVEIVREKLKVVPLFQQCDTGFLHQLALSMKLCIFEQNQLIIRRGDVANSMFFIISGEVQVESDDGSKVYAEMGQNSFFGEVALFYDIRRTANIRAKSQCTVMELYKDVLDKLLKEYSGIENQMKAIAKENYYLFQRREQEIKIASSKNSGETEESAYNVEATVFYLEKVPLFKKCTKTFFNSLALHTSITSFQKGENIIKKGDEANEMYIIINGKVQVVSEDGSKTFDTMKNGAFFGEGNIKKKKKNNFNIYIGFFFKKININQKKKKKNFFYKMHKYTVLELNDYKYFFFFKFILFYI</sequence>
<evidence type="ECO:0000256" key="9">
    <source>
        <dbReference type="SAM" id="Coils"/>
    </source>
</evidence>
<feature type="coiled-coil region" evidence="9">
    <location>
        <begin position="155"/>
        <end position="182"/>
    </location>
</feature>
<dbReference type="PROSITE" id="PS00888">
    <property type="entry name" value="CNMP_BINDING_1"/>
    <property type="match status" value="2"/>
</dbReference>
<keyword evidence="2" id="KW-0813">Transport</keyword>
<keyword evidence="7" id="KW-1071">Ligand-gated ion channel</keyword>
<dbReference type="GO" id="GO:0044877">
    <property type="term" value="F:protein-containing complex binding"/>
    <property type="evidence" value="ECO:0007669"/>
    <property type="project" value="TreeGrafter"/>
</dbReference>
<feature type="domain" description="Cyclic nucleotide-binding" evidence="10">
    <location>
        <begin position="66"/>
        <end position="166"/>
    </location>
</feature>
<dbReference type="InterPro" id="IPR000595">
    <property type="entry name" value="cNMP-bd_dom"/>
</dbReference>
<dbReference type="OrthoDB" id="421226at2759"/>
<keyword evidence="3" id="KW-0812">Transmembrane</keyword>
<dbReference type="PROSITE" id="PS50042">
    <property type="entry name" value="CNMP_BINDING_3"/>
    <property type="match status" value="2"/>
</dbReference>
<dbReference type="PANTHER" id="PTHR45638:SF11">
    <property type="entry name" value="CYCLIC NUCLEOTIDE-GATED CATION CHANNEL SUBUNIT A"/>
    <property type="match status" value="1"/>
</dbReference>
<dbReference type="InterPro" id="IPR014710">
    <property type="entry name" value="RmlC-like_jellyroll"/>
</dbReference>
<keyword evidence="5" id="KW-0406">Ion transport</keyword>
<keyword evidence="12" id="KW-1185">Reference proteome</keyword>
<evidence type="ECO:0000256" key="7">
    <source>
        <dbReference type="ARBA" id="ARBA00023286"/>
    </source>
</evidence>
<evidence type="ECO:0000313" key="12">
    <source>
        <dbReference type="Proteomes" id="UP000193920"/>
    </source>
</evidence>
<protein>
    <submittedName>
        <fullName evidence="11">Camp-binding domain-like protein</fullName>
    </submittedName>
</protein>
<evidence type="ECO:0000256" key="2">
    <source>
        <dbReference type="ARBA" id="ARBA00022448"/>
    </source>
</evidence>
<reference evidence="11 12" key="1">
    <citation type="submission" date="2016-08" db="EMBL/GenBank/DDBJ databases">
        <title>A Parts List for Fungal Cellulosomes Revealed by Comparative Genomics.</title>
        <authorList>
            <consortium name="DOE Joint Genome Institute"/>
            <person name="Haitjema C.H."/>
            <person name="Gilmore S.P."/>
            <person name="Henske J.K."/>
            <person name="Solomon K.V."/>
            <person name="De Groot R."/>
            <person name="Kuo A."/>
            <person name="Mondo S.J."/>
            <person name="Salamov A.A."/>
            <person name="Labutti K."/>
            <person name="Zhao Z."/>
            <person name="Chiniquy J."/>
            <person name="Barry K."/>
            <person name="Brewer H.M."/>
            <person name="Purvine S.O."/>
            <person name="Wright A.T."/>
            <person name="Boxma B."/>
            <person name="Van Alen T."/>
            <person name="Hackstein J.H."/>
            <person name="Baker S.E."/>
            <person name="Grigoriev I.V."/>
            <person name="O'Malley M.A."/>
        </authorList>
    </citation>
    <scope>NUCLEOTIDE SEQUENCE [LARGE SCALE GENOMIC DNA]</scope>
    <source>
        <strain evidence="11 12">G1</strain>
    </source>
</reference>
<dbReference type="EMBL" id="MCOG01000012">
    <property type="protein sequence ID" value="ORY80648.1"/>
    <property type="molecule type" value="Genomic_DNA"/>
</dbReference>
<dbReference type="InterPro" id="IPR018490">
    <property type="entry name" value="cNMP-bd_dom_sf"/>
</dbReference>
<dbReference type="Pfam" id="PF00027">
    <property type="entry name" value="cNMP_binding"/>
    <property type="match status" value="2"/>
</dbReference>
<dbReference type="STRING" id="1754190.A0A1Y2F9R0"/>
<keyword evidence="8" id="KW-0407">Ion channel</keyword>
<evidence type="ECO:0000259" key="10">
    <source>
        <dbReference type="PROSITE" id="PS50042"/>
    </source>
</evidence>
<organism evidence="11 12">
    <name type="scientific">Neocallimastix californiae</name>
    <dbReference type="NCBI Taxonomy" id="1754190"/>
    <lineage>
        <taxon>Eukaryota</taxon>
        <taxon>Fungi</taxon>
        <taxon>Fungi incertae sedis</taxon>
        <taxon>Chytridiomycota</taxon>
        <taxon>Chytridiomycota incertae sedis</taxon>
        <taxon>Neocallimastigomycetes</taxon>
        <taxon>Neocallimastigales</taxon>
        <taxon>Neocallimastigaceae</taxon>
        <taxon>Neocallimastix</taxon>
    </lineage>
</organism>
<comment type="caution">
    <text evidence="11">The sequence shown here is derived from an EMBL/GenBank/DDBJ whole genome shotgun (WGS) entry which is preliminary data.</text>
</comment>
<dbReference type="CDD" id="cd00038">
    <property type="entry name" value="CAP_ED"/>
    <property type="match status" value="2"/>
</dbReference>
<evidence type="ECO:0000256" key="6">
    <source>
        <dbReference type="ARBA" id="ARBA00023136"/>
    </source>
</evidence>
<evidence type="ECO:0000313" key="11">
    <source>
        <dbReference type="EMBL" id="ORY80648.1"/>
    </source>
</evidence>
<dbReference type="PROSITE" id="PS00889">
    <property type="entry name" value="CNMP_BINDING_2"/>
    <property type="match status" value="1"/>
</dbReference>
<dbReference type="InterPro" id="IPR018488">
    <property type="entry name" value="cNMP-bd_CS"/>
</dbReference>
<evidence type="ECO:0000256" key="4">
    <source>
        <dbReference type="ARBA" id="ARBA00022989"/>
    </source>
</evidence>
<feature type="domain" description="Cyclic nucleotide-binding" evidence="10">
    <location>
        <begin position="224"/>
        <end position="291"/>
    </location>
</feature>
<accession>A0A1Y2F9R0</accession>
<dbReference type="InterPro" id="IPR050866">
    <property type="entry name" value="CNG_cation_channel"/>
</dbReference>
<dbReference type="SMART" id="SM00100">
    <property type="entry name" value="cNMP"/>
    <property type="match status" value="2"/>
</dbReference>